<protein>
    <submittedName>
        <fullName evidence="5">Response regulator</fullName>
    </submittedName>
</protein>
<evidence type="ECO:0000256" key="2">
    <source>
        <dbReference type="ARBA" id="ARBA00023125"/>
    </source>
</evidence>
<dbReference type="CDD" id="cd17536">
    <property type="entry name" value="REC_YesN-like"/>
    <property type="match status" value="1"/>
</dbReference>
<reference evidence="5" key="1">
    <citation type="journal article" date="2021" name="PeerJ">
        <title>Extensive microbial diversity within the chicken gut microbiome revealed by metagenomics and culture.</title>
        <authorList>
            <person name="Gilroy R."/>
            <person name="Ravi A."/>
            <person name="Getino M."/>
            <person name="Pursley I."/>
            <person name="Horton D.L."/>
            <person name="Alikhan N.F."/>
            <person name="Baker D."/>
            <person name="Gharbi K."/>
            <person name="Hall N."/>
            <person name="Watson M."/>
            <person name="Adriaenssens E.M."/>
            <person name="Foster-Nyarko E."/>
            <person name="Jarju S."/>
            <person name="Secka A."/>
            <person name="Antonio M."/>
            <person name="Oren A."/>
            <person name="Chaudhuri R.R."/>
            <person name="La Ragione R."/>
            <person name="Hildebrand F."/>
            <person name="Pallen M.J."/>
        </authorList>
    </citation>
    <scope>NUCLEOTIDE SEQUENCE</scope>
    <source>
        <strain evidence="5">CHK171-505</strain>
    </source>
</reference>
<comment type="caution">
    <text evidence="5">The sequence shown here is derived from an EMBL/GenBank/DDBJ whole genome shotgun (WGS) entry which is preliminary data.</text>
</comment>
<dbReference type="Pfam" id="PF00072">
    <property type="entry name" value="Response_reg"/>
    <property type="match status" value="1"/>
</dbReference>
<dbReference type="GO" id="GO:0000160">
    <property type="term" value="P:phosphorelay signal transduction system"/>
    <property type="evidence" value="ECO:0007669"/>
    <property type="project" value="InterPro"/>
</dbReference>
<reference evidence="5" key="2">
    <citation type="submission" date="2021-04" db="EMBL/GenBank/DDBJ databases">
        <authorList>
            <person name="Gilroy R."/>
        </authorList>
    </citation>
    <scope>NUCLEOTIDE SEQUENCE</scope>
    <source>
        <strain evidence="5">CHK171-505</strain>
    </source>
</reference>
<feature type="non-terminal residue" evidence="5">
    <location>
        <position position="142"/>
    </location>
</feature>
<dbReference type="InterPro" id="IPR011006">
    <property type="entry name" value="CheY-like_superfamily"/>
</dbReference>
<dbReference type="InterPro" id="IPR051552">
    <property type="entry name" value="HptR"/>
</dbReference>
<dbReference type="EMBL" id="DWYW01000083">
    <property type="protein sequence ID" value="HJA89907.1"/>
    <property type="molecule type" value="Genomic_DNA"/>
</dbReference>
<feature type="domain" description="Response regulatory" evidence="4">
    <location>
        <begin position="4"/>
        <end position="124"/>
    </location>
</feature>
<dbReference type="InterPro" id="IPR001789">
    <property type="entry name" value="Sig_transdc_resp-reg_receiver"/>
</dbReference>
<keyword evidence="3" id="KW-0597">Phosphoprotein</keyword>
<feature type="modified residue" description="4-aspartylphosphate" evidence="3">
    <location>
        <position position="58"/>
    </location>
</feature>
<dbReference type="GO" id="GO:0003677">
    <property type="term" value="F:DNA binding"/>
    <property type="evidence" value="ECO:0007669"/>
    <property type="project" value="UniProtKB-KW"/>
</dbReference>
<gene>
    <name evidence="5" type="ORF">H9948_03865</name>
</gene>
<keyword evidence="2" id="KW-0238">DNA-binding</keyword>
<dbReference type="Proteomes" id="UP000886856">
    <property type="component" value="Unassembled WGS sequence"/>
</dbReference>
<evidence type="ECO:0000256" key="1">
    <source>
        <dbReference type="ARBA" id="ARBA00022490"/>
    </source>
</evidence>
<dbReference type="SUPFAM" id="SSF52172">
    <property type="entry name" value="CheY-like"/>
    <property type="match status" value="1"/>
</dbReference>
<name>A0A9D2KW19_9LACT</name>
<evidence type="ECO:0000259" key="4">
    <source>
        <dbReference type="PROSITE" id="PS50110"/>
    </source>
</evidence>
<dbReference type="PANTHER" id="PTHR42713">
    <property type="entry name" value="HISTIDINE KINASE-RELATED"/>
    <property type="match status" value="1"/>
</dbReference>
<dbReference type="Gene3D" id="3.40.50.2300">
    <property type="match status" value="1"/>
</dbReference>
<sequence>MTLNVLIVDDEPLIRKGLTTMIDWSLYGFSVMGEFSNGEDALAYLSENPNQVDVILTDIRMPGMDGLELIKRVKEIATKEIYFVILSGYYEFEYAKKAIQYQVKDYLLKPIQADDLIEILKKINVDYMQQVKEEIEVNTRKK</sequence>
<evidence type="ECO:0000313" key="5">
    <source>
        <dbReference type="EMBL" id="HJA89907.1"/>
    </source>
</evidence>
<proteinExistence type="predicted"/>
<dbReference type="AlphaFoldDB" id="A0A9D2KW19"/>
<dbReference type="PROSITE" id="PS50110">
    <property type="entry name" value="RESPONSE_REGULATORY"/>
    <property type="match status" value="1"/>
</dbReference>
<evidence type="ECO:0000313" key="6">
    <source>
        <dbReference type="Proteomes" id="UP000886856"/>
    </source>
</evidence>
<organism evidence="5 6">
    <name type="scientific">Candidatus Jeotgalibaca merdavium</name>
    <dbReference type="NCBI Taxonomy" id="2838627"/>
    <lineage>
        <taxon>Bacteria</taxon>
        <taxon>Bacillati</taxon>
        <taxon>Bacillota</taxon>
        <taxon>Bacilli</taxon>
        <taxon>Lactobacillales</taxon>
        <taxon>Carnobacteriaceae</taxon>
        <taxon>Jeotgalibaca</taxon>
    </lineage>
</organism>
<dbReference type="SMART" id="SM00448">
    <property type="entry name" value="REC"/>
    <property type="match status" value="1"/>
</dbReference>
<accession>A0A9D2KW19</accession>
<evidence type="ECO:0000256" key="3">
    <source>
        <dbReference type="PROSITE-ProRule" id="PRU00169"/>
    </source>
</evidence>
<dbReference type="PANTHER" id="PTHR42713:SF3">
    <property type="entry name" value="TRANSCRIPTIONAL REGULATORY PROTEIN HPTR"/>
    <property type="match status" value="1"/>
</dbReference>
<keyword evidence="1" id="KW-0963">Cytoplasm</keyword>